<dbReference type="GO" id="GO:0016989">
    <property type="term" value="F:sigma factor antagonist activity"/>
    <property type="evidence" value="ECO:0007669"/>
    <property type="project" value="TreeGrafter"/>
</dbReference>
<dbReference type="PANTHER" id="PTHR30273:SF2">
    <property type="entry name" value="PROTEIN FECR"/>
    <property type="match status" value="1"/>
</dbReference>
<accession>M5TSE8</accession>
<dbReference type="PANTHER" id="PTHR30273">
    <property type="entry name" value="PERIPLASMIC SIGNAL SENSOR AND SIGMA FACTOR ACTIVATOR FECR-RELATED"/>
    <property type="match status" value="1"/>
</dbReference>
<dbReference type="OrthoDB" id="255678at2"/>
<feature type="domain" description="FecR protein" evidence="3">
    <location>
        <begin position="224"/>
        <end position="281"/>
    </location>
</feature>
<reference evidence="4 5" key="1">
    <citation type="journal article" date="2013" name="Mar. Genomics">
        <title>Expression of sulfatases in Rhodopirellula baltica and the diversity of sulfatases in the genus Rhodopirellula.</title>
        <authorList>
            <person name="Wegner C.E."/>
            <person name="Richter-Heitmann T."/>
            <person name="Klindworth A."/>
            <person name="Klockow C."/>
            <person name="Richter M."/>
            <person name="Achstetter T."/>
            <person name="Glockner F.O."/>
            <person name="Harder J."/>
        </authorList>
    </citation>
    <scope>NUCLEOTIDE SEQUENCE [LARGE SCALE GENOMIC DNA]</scope>
    <source>
        <strain evidence="4 5">SM41</strain>
    </source>
</reference>
<dbReference type="PATRIC" id="fig|1263870.3.peg.7017"/>
<evidence type="ECO:0000256" key="1">
    <source>
        <dbReference type="SAM" id="MobiDB-lite"/>
    </source>
</evidence>
<dbReference type="InterPro" id="IPR012373">
    <property type="entry name" value="Ferrdict_sens_TM"/>
</dbReference>
<dbReference type="InterPro" id="IPR006860">
    <property type="entry name" value="FecR"/>
</dbReference>
<sequence length="570" mass="62904">MKSDEQSWIEPNRNEPSRKVEELLQISQGGDATAEQIDELNDLLRNDKGLRYVAVRSLQFDAMLQEEFQVRNTAIRFDPSSSSGSNPALDPSAVKTGRNSASKQSEKHAFLGPWVLMLAATIIGVSVVYSTLLYNTNQASVQLATHSSKPILSRPDQSSFLDFENVMTVTYQEDALWDMDVQIGDQFDFGHIHLRKGVARLNSIYGAVVILDARERPVRATLDADRAMTVLEGTVLAKAYDQALGFTLRTPTTNVVDIGTEFAVSVDSDGQSNVTVLQGAVTWLPRERASNSGRSMLAEGKSVRFRSPSDNHGMTLKGDADHLDTLRAFATRINSRDDYDQPTVHESFEYPLGVMQKDPGGIGWSVPWFKHSNPLFPPSGVIRQGGYLNAPAWLQPITPKHTVVSLASVSARTLAEPIDVAKDQNVYLSFVMRKRVIQSPRDDRCGAGLALRSGFDIKRFGVSIDMRENLTLFSGAEHAGGRNLDPDTTYLIVLKLELHRDGPDHIFANAYSESDPPAACEPVLWDVTGKPLEQDGVIDQIRLWSDATAIAAFDEIRIGSTWNAVVPIRH</sequence>
<comment type="caution">
    <text evidence="4">The sequence shown here is derived from an EMBL/GenBank/DDBJ whole genome shotgun (WGS) entry which is preliminary data.</text>
</comment>
<evidence type="ECO:0000259" key="3">
    <source>
        <dbReference type="Pfam" id="PF04773"/>
    </source>
</evidence>
<feature type="region of interest" description="Disordered" evidence="1">
    <location>
        <begin position="1"/>
        <end position="20"/>
    </location>
</feature>
<evidence type="ECO:0000313" key="4">
    <source>
        <dbReference type="EMBL" id="EMI51979.1"/>
    </source>
</evidence>
<dbReference type="Pfam" id="PF04773">
    <property type="entry name" value="FecR"/>
    <property type="match status" value="1"/>
</dbReference>
<keyword evidence="2" id="KW-1133">Transmembrane helix</keyword>
<keyword evidence="2" id="KW-0812">Transmembrane</keyword>
<dbReference type="RefSeq" id="WP_008688868.1">
    <property type="nucleotide sequence ID" value="NZ_ANOH01000462.1"/>
</dbReference>
<feature type="transmembrane region" description="Helical" evidence="2">
    <location>
        <begin position="110"/>
        <end position="134"/>
    </location>
</feature>
<evidence type="ECO:0000313" key="5">
    <source>
        <dbReference type="Proteomes" id="UP000011885"/>
    </source>
</evidence>
<dbReference type="Proteomes" id="UP000011885">
    <property type="component" value="Unassembled WGS sequence"/>
</dbReference>
<feature type="region of interest" description="Disordered" evidence="1">
    <location>
        <begin position="76"/>
        <end position="102"/>
    </location>
</feature>
<keyword evidence="2" id="KW-0472">Membrane</keyword>
<organism evidence="4 5">
    <name type="scientific">Rhodopirellula sallentina SM41</name>
    <dbReference type="NCBI Taxonomy" id="1263870"/>
    <lineage>
        <taxon>Bacteria</taxon>
        <taxon>Pseudomonadati</taxon>
        <taxon>Planctomycetota</taxon>
        <taxon>Planctomycetia</taxon>
        <taxon>Pirellulales</taxon>
        <taxon>Pirellulaceae</taxon>
        <taxon>Rhodopirellula</taxon>
    </lineage>
</organism>
<name>M5TSE8_9BACT</name>
<dbReference type="EMBL" id="ANOH01000462">
    <property type="protein sequence ID" value="EMI51979.1"/>
    <property type="molecule type" value="Genomic_DNA"/>
</dbReference>
<dbReference type="Gene3D" id="2.60.120.1440">
    <property type="match status" value="1"/>
</dbReference>
<keyword evidence="5" id="KW-1185">Reference proteome</keyword>
<gene>
    <name evidence="4" type="ORF">RSSM_06612</name>
</gene>
<protein>
    <submittedName>
        <fullName evidence="4">FecR protein domain protein</fullName>
    </submittedName>
</protein>
<proteinExistence type="predicted"/>
<dbReference type="AlphaFoldDB" id="M5TSE8"/>
<evidence type="ECO:0000256" key="2">
    <source>
        <dbReference type="SAM" id="Phobius"/>
    </source>
</evidence>